<dbReference type="InterPro" id="IPR014720">
    <property type="entry name" value="dsRBD_dom"/>
</dbReference>
<evidence type="ECO:0000256" key="8">
    <source>
        <dbReference type="PROSITE-ProRule" id="PRU00266"/>
    </source>
</evidence>
<dbReference type="Gene3D" id="1.10.1520.10">
    <property type="entry name" value="Ribonuclease III domain"/>
    <property type="match status" value="1"/>
</dbReference>
<dbReference type="SMART" id="SM00358">
    <property type="entry name" value="DSRM"/>
    <property type="match status" value="1"/>
</dbReference>
<dbReference type="InterPro" id="IPR044444">
    <property type="entry name" value="Ribosomal_mL44_DSRM_metazoa"/>
</dbReference>
<feature type="domain" description="DRBM" evidence="9">
    <location>
        <begin position="336"/>
        <end position="406"/>
    </location>
</feature>
<dbReference type="Gene3D" id="3.30.160.20">
    <property type="match status" value="1"/>
</dbReference>
<evidence type="ECO:0000313" key="11">
    <source>
        <dbReference type="Proteomes" id="UP001590950"/>
    </source>
</evidence>
<evidence type="ECO:0000313" key="10">
    <source>
        <dbReference type="EMBL" id="KAL2036629.1"/>
    </source>
</evidence>
<dbReference type="InterPro" id="IPR044443">
    <property type="entry name" value="Ribosomal_mL44_DSRM_fung"/>
</dbReference>
<sequence>MKALRLLRWSGSVLSPRTRPCCFIHQTQYRPPFATNFLRFQSTAPIQYTPNIALEDDGKSGKAESIEAFFHNAPTQEERETILSQIPSPPPGQAHKSARLSALHARLMLPPRLPLETLARCLVDPSADIDSQFNNSSLSILGYDLLGLYTSEAVLCRHPRLPTEVMFAAMWAYCGPKTIAVITREWGVEVAAAPGGEVDPGYLQCKRVEAGNSSVDGTGVQVKELPIVATDSKGKPTFAEQGWRRGASSKTIKGDYFGDEIQRTELDYAERPELRQEDLQRKLEKGVTLEQASTNFVRALMGAIYLHAGKKAAYNFFKAHILSRHLDFSKLFEFRQPTRDLSRLCAREGFESPVARILSETGRKSRTPVFVVGVFAGKDKLGEGSGSSLDEARFRAAVGALKGWYLYSPLEVKVPSQAERGGQWEPVLVDGGEVVV</sequence>
<dbReference type="SUPFAM" id="SSF69065">
    <property type="entry name" value="RNase III domain-like"/>
    <property type="match status" value="1"/>
</dbReference>
<dbReference type="Proteomes" id="UP001590950">
    <property type="component" value="Unassembled WGS sequence"/>
</dbReference>
<dbReference type="EMBL" id="JBEFKJ010000061">
    <property type="protein sequence ID" value="KAL2036629.1"/>
    <property type="molecule type" value="Genomic_DNA"/>
</dbReference>
<dbReference type="CDD" id="cd19873">
    <property type="entry name" value="DSRM_MRPL3_like"/>
    <property type="match status" value="1"/>
</dbReference>
<dbReference type="InterPro" id="IPR000999">
    <property type="entry name" value="RNase_III_dom"/>
</dbReference>
<evidence type="ECO:0000259" key="9">
    <source>
        <dbReference type="PROSITE" id="PS50137"/>
    </source>
</evidence>
<evidence type="ECO:0000256" key="2">
    <source>
        <dbReference type="ARBA" id="ARBA00022884"/>
    </source>
</evidence>
<keyword evidence="5" id="KW-0687">Ribonucleoprotein</keyword>
<dbReference type="PANTHER" id="PTHR11207">
    <property type="entry name" value="RIBONUCLEASE III"/>
    <property type="match status" value="1"/>
</dbReference>
<organism evidence="10 11">
    <name type="scientific">Stereocaulon virgatum</name>
    <dbReference type="NCBI Taxonomy" id="373712"/>
    <lineage>
        <taxon>Eukaryota</taxon>
        <taxon>Fungi</taxon>
        <taxon>Dikarya</taxon>
        <taxon>Ascomycota</taxon>
        <taxon>Pezizomycotina</taxon>
        <taxon>Lecanoromycetes</taxon>
        <taxon>OSLEUM clade</taxon>
        <taxon>Lecanoromycetidae</taxon>
        <taxon>Lecanorales</taxon>
        <taxon>Lecanorineae</taxon>
        <taxon>Stereocaulaceae</taxon>
        <taxon>Stereocaulon</taxon>
    </lineage>
</organism>
<accession>A0ABR3ZT72</accession>
<evidence type="ECO:0000256" key="1">
    <source>
        <dbReference type="ARBA" id="ARBA00004173"/>
    </source>
</evidence>
<keyword evidence="11" id="KW-1185">Reference proteome</keyword>
<keyword evidence="3" id="KW-0689">Ribosomal protein</keyword>
<keyword evidence="4" id="KW-0496">Mitochondrion</keyword>
<comment type="subcellular location">
    <subcellularLocation>
        <location evidence="1">Mitochondrion</location>
    </subcellularLocation>
</comment>
<gene>
    <name evidence="10" type="ORF">N7G274_010655</name>
</gene>
<proteinExistence type="inferred from homology"/>
<dbReference type="PROSITE" id="PS50137">
    <property type="entry name" value="DS_RBD"/>
    <property type="match status" value="1"/>
</dbReference>
<dbReference type="SUPFAM" id="SSF54768">
    <property type="entry name" value="dsRNA-binding domain-like"/>
    <property type="match status" value="1"/>
</dbReference>
<comment type="similarity">
    <text evidence="6">Belongs to the ribonuclease III family. Mitochondrion-specific ribosomal protein mL44 subfamily.</text>
</comment>
<evidence type="ECO:0000256" key="5">
    <source>
        <dbReference type="ARBA" id="ARBA00023274"/>
    </source>
</evidence>
<reference evidence="10 11" key="1">
    <citation type="submission" date="2024-09" db="EMBL/GenBank/DDBJ databases">
        <title>Rethinking Asexuality: The Enigmatic Case of Functional Sexual Genes in Lepraria (Stereocaulaceae).</title>
        <authorList>
            <person name="Doellman M."/>
            <person name="Sun Y."/>
            <person name="Barcenas-Pena A."/>
            <person name="Lumbsch H.T."/>
            <person name="Grewe F."/>
        </authorList>
    </citation>
    <scope>NUCLEOTIDE SEQUENCE [LARGE SCALE GENOMIC DNA]</scope>
    <source>
        <strain evidence="10 11">Mercado 3170</strain>
    </source>
</reference>
<keyword evidence="2 8" id="KW-0694">RNA-binding</keyword>
<name>A0ABR3ZT72_9LECA</name>
<evidence type="ECO:0000256" key="4">
    <source>
        <dbReference type="ARBA" id="ARBA00023128"/>
    </source>
</evidence>
<dbReference type="Pfam" id="PF22892">
    <property type="entry name" value="DSRM_MRPL44"/>
    <property type="match status" value="1"/>
</dbReference>
<dbReference type="PANTHER" id="PTHR11207:SF32">
    <property type="entry name" value="LARGE RIBOSOMAL SUBUNIT PROTEIN ML44"/>
    <property type="match status" value="1"/>
</dbReference>
<evidence type="ECO:0000256" key="6">
    <source>
        <dbReference type="ARBA" id="ARBA00024034"/>
    </source>
</evidence>
<evidence type="ECO:0000256" key="7">
    <source>
        <dbReference type="ARBA" id="ARBA00035187"/>
    </source>
</evidence>
<dbReference type="InterPro" id="IPR036389">
    <property type="entry name" value="RNase_III_sf"/>
</dbReference>
<evidence type="ECO:0000256" key="3">
    <source>
        <dbReference type="ARBA" id="ARBA00022980"/>
    </source>
</evidence>
<comment type="caution">
    <text evidence="10">The sequence shown here is derived from an EMBL/GenBank/DDBJ whole genome shotgun (WGS) entry which is preliminary data.</text>
</comment>
<dbReference type="SMART" id="SM00535">
    <property type="entry name" value="RIBOc"/>
    <property type="match status" value="1"/>
</dbReference>
<protein>
    <recommendedName>
        <fullName evidence="7">Large ribosomal subunit protein mL44</fullName>
    </recommendedName>
</protein>